<dbReference type="InterPro" id="IPR036209">
    <property type="entry name" value="YwmB-like_sf"/>
</dbReference>
<dbReference type="SUPFAM" id="SSF143842">
    <property type="entry name" value="YwmB-like"/>
    <property type="match status" value="1"/>
</dbReference>
<dbReference type="InterPro" id="IPR014794">
    <property type="entry name" value="DUF1779"/>
</dbReference>
<reference evidence="1 2" key="1">
    <citation type="submission" date="2020-01" db="EMBL/GenBank/DDBJ databases">
        <title>Paenibacillus sp. nov., isolated from tomato rhizosphere.</title>
        <authorList>
            <person name="Weon H.-Y."/>
            <person name="Lee S.A."/>
        </authorList>
    </citation>
    <scope>NUCLEOTIDE SEQUENCE [LARGE SCALE GENOMIC DNA]</scope>
    <source>
        <strain evidence="1 2">12200R-189</strain>
    </source>
</reference>
<protein>
    <submittedName>
        <fullName evidence="1">Uncharacterized protein</fullName>
    </submittedName>
</protein>
<evidence type="ECO:0000313" key="2">
    <source>
        <dbReference type="Proteomes" id="UP000476064"/>
    </source>
</evidence>
<sequence length="299" mass="31499">MDEKSPKLIPIRSMKRKRFPQAGVFAALLILAGAIVWAVANGRGGQGAEPYHPLRADLEAVWTWSDPEFAGGAQLAQWTFRWDGSARLEEAKRLASGLGIPLSGPLSEGSGSIDVVASDSTYKLTLWIHSQQAAEQAADTDADGKTGEVAGKDTNKVADKDTNLSSAQAENALYDVVLLLDAPDHADKQAILSEVGSVEKAIEHEEIELRGGFTVKGTAAGDGAGAQIAKIASAKEAEAYKDGSTSSLTYFSDKLGSKVQSGEQPVNLQIAESVPKAGEAPELVIGVPLITGDYARQQE</sequence>
<dbReference type="Pfam" id="PF08680">
    <property type="entry name" value="DUF1779"/>
    <property type="match status" value="1"/>
</dbReference>
<proteinExistence type="predicted"/>
<dbReference type="RefSeq" id="WP_162359305.1">
    <property type="nucleotide sequence ID" value="NZ_CP048209.1"/>
</dbReference>
<organism evidence="1 2">
    <name type="scientific">Paenibacillus lycopersici</name>
    <dbReference type="NCBI Taxonomy" id="2704462"/>
    <lineage>
        <taxon>Bacteria</taxon>
        <taxon>Bacillati</taxon>
        <taxon>Bacillota</taxon>
        <taxon>Bacilli</taxon>
        <taxon>Bacillales</taxon>
        <taxon>Paenibacillaceae</taxon>
        <taxon>Paenibacillus</taxon>
    </lineage>
</organism>
<dbReference type="EMBL" id="CP048209">
    <property type="protein sequence ID" value="QHT62874.1"/>
    <property type="molecule type" value="Genomic_DNA"/>
</dbReference>
<name>A0A6C0G5I8_9BACL</name>
<accession>A0A6C0G5I8</accession>
<gene>
    <name evidence="1" type="ORF">GXP70_24785</name>
</gene>
<dbReference type="Gene3D" id="3.30.360.40">
    <property type="entry name" value="YwmB-like"/>
    <property type="match status" value="1"/>
</dbReference>
<dbReference type="Proteomes" id="UP000476064">
    <property type="component" value="Chromosome"/>
</dbReference>
<dbReference type="AlphaFoldDB" id="A0A6C0G5I8"/>
<dbReference type="KEGG" id="plyc:GXP70_24785"/>
<evidence type="ECO:0000313" key="1">
    <source>
        <dbReference type="EMBL" id="QHT62874.1"/>
    </source>
</evidence>
<keyword evidence="2" id="KW-1185">Reference proteome</keyword>